<protein>
    <recommendedName>
        <fullName evidence="4">EGF-like domain-containing protein</fullName>
    </recommendedName>
</protein>
<keyword evidence="1" id="KW-0245">EGF-like domain</keyword>
<keyword evidence="1" id="KW-1015">Disulfide bond</keyword>
<sequence>MVGSHVVILLVILNTSLAQVDSMEAVNQNSEDTLDPSKLPNLKSASMKAPDLVFDDGEPPDDRTQTAPTENEEGTSKPTTFPFIEAIVQRTVNEYMRVIQTQRNWLQRLLQLVREERVIRSKYNCSTDACIYKIQLFTHHLPSHLFHDTRQMSITRRRVRRSAEAPSSVVVNTSAAVTEDEKLHDLANTSDILLNDEPINVPEVMQMKKEPDETQNRMSLTEDDDALRLPEIPKAQGSVNISQTADPVTTLLENGNGLSQNPNFEGLDKINMERISQEVLTEALSRKGKPSSVKLFPKEEESPFSVAKSDTRIQTVPLETPAAFADASPQNEVESQLLLTTLSSSLPRINEPSASVDDTSLAPDPRSSDLESKHGFADESADVGIAAFHNNEITHSDVPKSPPISRITPAKQSVVQAEATVPAIPFGMNQFVGKPYENCTGRFENYCYNALKCLYISVLETAACYCRTGYTGVRCDMFNLPQTLDILKSFREEVIHVPSLRQPNAVTLYSVVEATARYTVNAVLEEDLLSHWQDDGPP</sequence>
<name>A0A5J4NNB0_9TREM</name>
<gene>
    <name evidence="5" type="ORF">DEA37_0012545</name>
</gene>
<organism evidence="5 6">
    <name type="scientific">Paragonimus westermani</name>
    <dbReference type="NCBI Taxonomy" id="34504"/>
    <lineage>
        <taxon>Eukaryota</taxon>
        <taxon>Metazoa</taxon>
        <taxon>Spiralia</taxon>
        <taxon>Lophotrochozoa</taxon>
        <taxon>Platyhelminthes</taxon>
        <taxon>Trematoda</taxon>
        <taxon>Digenea</taxon>
        <taxon>Plagiorchiida</taxon>
        <taxon>Troglotremata</taxon>
        <taxon>Troglotrematidae</taxon>
        <taxon>Paragonimus</taxon>
    </lineage>
</organism>
<evidence type="ECO:0000256" key="1">
    <source>
        <dbReference type="PROSITE-ProRule" id="PRU00076"/>
    </source>
</evidence>
<dbReference type="PROSITE" id="PS01186">
    <property type="entry name" value="EGF_2"/>
    <property type="match status" value="1"/>
</dbReference>
<dbReference type="Proteomes" id="UP000324629">
    <property type="component" value="Unassembled WGS sequence"/>
</dbReference>
<comment type="caution">
    <text evidence="1">Lacks conserved residue(s) required for the propagation of feature annotation.</text>
</comment>
<feature type="region of interest" description="Disordered" evidence="2">
    <location>
        <begin position="348"/>
        <end position="373"/>
    </location>
</feature>
<dbReference type="PROSITE" id="PS50026">
    <property type="entry name" value="EGF_3"/>
    <property type="match status" value="1"/>
</dbReference>
<feature type="signal peptide" evidence="3">
    <location>
        <begin position="1"/>
        <end position="18"/>
    </location>
</feature>
<feature type="disulfide bond" evidence="1">
    <location>
        <begin position="466"/>
        <end position="475"/>
    </location>
</feature>
<evidence type="ECO:0000313" key="5">
    <source>
        <dbReference type="EMBL" id="KAA3676889.1"/>
    </source>
</evidence>
<dbReference type="Gene3D" id="2.10.25.10">
    <property type="entry name" value="Laminin"/>
    <property type="match status" value="1"/>
</dbReference>
<feature type="domain" description="EGF-like" evidence="4">
    <location>
        <begin position="435"/>
        <end position="476"/>
    </location>
</feature>
<dbReference type="InterPro" id="IPR000742">
    <property type="entry name" value="EGF"/>
</dbReference>
<keyword evidence="6" id="KW-1185">Reference proteome</keyword>
<keyword evidence="3" id="KW-0732">Signal</keyword>
<dbReference type="AlphaFoldDB" id="A0A5J4NNB0"/>
<accession>A0A5J4NNB0</accession>
<evidence type="ECO:0000259" key="4">
    <source>
        <dbReference type="PROSITE" id="PS50026"/>
    </source>
</evidence>
<comment type="caution">
    <text evidence="5">The sequence shown here is derived from an EMBL/GenBank/DDBJ whole genome shotgun (WGS) entry which is preliminary data.</text>
</comment>
<evidence type="ECO:0000256" key="2">
    <source>
        <dbReference type="SAM" id="MobiDB-lite"/>
    </source>
</evidence>
<dbReference type="EMBL" id="QNGE01001759">
    <property type="protein sequence ID" value="KAA3676889.1"/>
    <property type="molecule type" value="Genomic_DNA"/>
</dbReference>
<dbReference type="PROSITE" id="PS00022">
    <property type="entry name" value="EGF_1"/>
    <property type="match status" value="1"/>
</dbReference>
<proteinExistence type="predicted"/>
<reference evidence="5 6" key="1">
    <citation type="journal article" date="2019" name="Gigascience">
        <title>Whole-genome sequence of the oriental lung fluke Paragonimus westermani.</title>
        <authorList>
            <person name="Oey H."/>
            <person name="Zakrzewski M."/>
            <person name="Narain K."/>
            <person name="Devi K.R."/>
            <person name="Agatsuma T."/>
            <person name="Nawaratna S."/>
            <person name="Gobert G.N."/>
            <person name="Jones M.K."/>
            <person name="Ragan M.A."/>
            <person name="McManus D.P."/>
            <person name="Krause L."/>
        </authorList>
    </citation>
    <scope>NUCLEOTIDE SEQUENCE [LARGE SCALE GENOMIC DNA]</scope>
    <source>
        <strain evidence="5 6">IND2009</strain>
    </source>
</reference>
<dbReference type="SUPFAM" id="SSF57196">
    <property type="entry name" value="EGF/Laminin"/>
    <property type="match status" value="1"/>
</dbReference>
<evidence type="ECO:0000256" key="3">
    <source>
        <dbReference type="SAM" id="SignalP"/>
    </source>
</evidence>
<feature type="chain" id="PRO_5023887409" description="EGF-like domain-containing protein" evidence="3">
    <location>
        <begin position="19"/>
        <end position="538"/>
    </location>
</feature>
<feature type="disulfide bond" evidence="1">
    <location>
        <begin position="447"/>
        <end position="464"/>
    </location>
</feature>
<feature type="region of interest" description="Disordered" evidence="2">
    <location>
        <begin position="49"/>
        <end position="78"/>
    </location>
</feature>
<evidence type="ECO:0000313" key="6">
    <source>
        <dbReference type="Proteomes" id="UP000324629"/>
    </source>
</evidence>